<dbReference type="Proteomes" id="UP000230353">
    <property type="component" value="Unassembled WGS sequence"/>
</dbReference>
<dbReference type="AlphaFoldDB" id="A0A2H0WL58"/>
<name>A0A2H0WL58_9BACT</name>
<evidence type="ECO:0000313" key="3">
    <source>
        <dbReference type="Proteomes" id="UP000230353"/>
    </source>
</evidence>
<proteinExistence type="predicted"/>
<reference evidence="3" key="1">
    <citation type="submission" date="2017-09" db="EMBL/GenBank/DDBJ databases">
        <title>Depth-based differentiation of microbial function through sediment-hosted aquifers and enrichment of novel symbionts in the deep terrestrial subsurface.</title>
        <authorList>
            <person name="Probst A.J."/>
            <person name="Ladd B."/>
            <person name="Jarett J.K."/>
            <person name="Geller-Mcgrath D.E."/>
            <person name="Sieber C.M.K."/>
            <person name="Emerson J.B."/>
            <person name="Anantharaman K."/>
            <person name="Thomas B.C."/>
            <person name="Malmstrom R."/>
            <person name="Stieglmeier M."/>
            <person name="Klingl A."/>
            <person name="Woyke T."/>
            <person name="Ryan C.M."/>
            <person name="Banfield J.F."/>
        </authorList>
    </citation>
    <scope>NUCLEOTIDE SEQUENCE [LARGE SCALE GENOMIC DNA]</scope>
</reference>
<feature type="chain" id="PRO_5013802910" evidence="1">
    <location>
        <begin position="29"/>
        <end position="244"/>
    </location>
</feature>
<comment type="caution">
    <text evidence="2">The sequence shown here is derived from an EMBL/GenBank/DDBJ whole genome shotgun (WGS) entry which is preliminary data.</text>
</comment>
<feature type="signal peptide" evidence="1">
    <location>
        <begin position="1"/>
        <end position="28"/>
    </location>
</feature>
<dbReference type="EMBL" id="PEZL01000028">
    <property type="protein sequence ID" value="PIS13406.1"/>
    <property type="molecule type" value="Genomic_DNA"/>
</dbReference>
<organism evidence="2 3">
    <name type="scientific">Candidatus Tagabacteria bacterium CG09_land_8_20_14_0_10_41_14</name>
    <dbReference type="NCBI Taxonomy" id="1975021"/>
    <lineage>
        <taxon>Bacteria</taxon>
        <taxon>Candidatus Tagaibacteriota</taxon>
    </lineage>
</organism>
<accession>A0A2H0WL58</accession>
<gene>
    <name evidence="2" type="ORF">COT67_01920</name>
</gene>
<evidence type="ECO:0000256" key="1">
    <source>
        <dbReference type="SAM" id="SignalP"/>
    </source>
</evidence>
<keyword evidence="1" id="KW-0732">Signal</keyword>
<evidence type="ECO:0000313" key="2">
    <source>
        <dbReference type="EMBL" id="PIS13406.1"/>
    </source>
</evidence>
<sequence length="244" mass="27446">MKLVIYNIAKISLIVLLFALALSHQAKGADDNFDLLWQAKTYVPHWYQGKALAGIESEVKIVAVNRSPYASQNLDFDWFLNFEKDFRASGVGKNYFITTLRRYENTTITVKICDAEKKLITEKGIILSANDGSAKILFYKQHPLLGALFNQALKDNLRLTEENIAIKAEPYFFSYKGAAPLLNYSWKMNNANLAEAGNRNTINLKIPGLEIGSSVIGVKITNPENIYQALGKEKEIRINYGANF</sequence>
<protein>
    <submittedName>
        <fullName evidence="2">Uncharacterized protein</fullName>
    </submittedName>
</protein>